<organism evidence="2 3">
    <name type="scientific">Gnathostoma spinigerum</name>
    <dbReference type="NCBI Taxonomy" id="75299"/>
    <lineage>
        <taxon>Eukaryota</taxon>
        <taxon>Metazoa</taxon>
        <taxon>Ecdysozoa</taxon>
        <taxon>Nematoda</taxon>
        <taxon>Chromadorea</taxon>
        <taxon>Rhabditida</taxon>
        <taxon>Spirurina</taxon>
        <taxon>Gnathostomatomorpha</taxon>
        <taxon>Gnathostomatoidea</taxon>
        <taxon>Gnathostomatidae</taxon>
        <taxon>Gnathostoma</taxon>
    </lineage>
</organism>
<evidence type="ECO:0000313" key="3">
    <source>
        <dbReference type="Proteomes" id="UP001608902"/>
    </source>
</evidence>
<protein>
    <recommendedName>
        <fullName evidence="4">Saposin B-type domain-containing protein</fullName>
    </recommendedName>
</protein>
<dbReference type="Proteomes" id="UP001608902">
    <property type="component" value="Unassembled WGS sequence"/>
</dbReference>
<keyword evidence="3" id="KW-1185">Reference proteome</keyword>
<dbReference type="EMBL" id="JBGFUD010000047">
    <property type="protein sequence ID" value="MFH4973478.1"/>
    <property type="molecule type" value="Genomic_DNA"/>
</dbReference>
<name>A0ABD6E1N1_9BILA</name>
<evidence type="ECO:0000313" key="2">
    <source>
        <dbReference type="EMBL" id="MFH4973478.1"/>
    </source>
</evidence>
<evidence type="ECO:0008006" key="4">
    <source>
        <dbReference type="Google" id="ProtNLM"/>
    </source>
</evidence>
<sequence length="220" mass="25025">MGVKDLCKYGSVKNMRCVIFAVFLVTASAASTSLFSKIFKFDLLPKEIWCPVCLNAVKILKEKQAKNPNFKKDEQASCLQHASDEKEKENCKKGFTEKALNELKTKTADEICKGANLCTVIKDNYDYLKEGNREKPDMSDIPEVKDREKIMAAVDPLEHFNEIFEDENNWALKGSGKNFTLYFKFIQPKKEKKEDSDEIDSLITSKATTTPEGKSKLTER</sequence>
<feature type="compositionally biased region" description="Polar residues" evidence="1">
    <location>
        <begin position="202"/>
        <end position="212"/>
    </location>
</feature>
<gene>
    <name evidence="2" type="ORF">AB6A40_000187</name>
</gene>
<feature type="region of interest" description="Disordered" evidence="1">
    <location>
        <begin position="189"/>
        <end position="220"/>
    </location>
</feature>
<comment type="caution">
    <text evidence="2">The sequence shown here is derived from an EMBL/GenBank/DDBJ whole genome shotgun (WGS) entry which is preliminary data.</text>
</comment>
<evidence type="ECO:0000256" key="1">
    <source>
        <dbReference type="SAM" id="MobiDB-lite"/>
    </source>
</evidence>
<proteinExistence type="predicted"/>
<accession>A0ABD6E1N1</accession>
<reference evidence="2 3" key="1">
    <citation type="submission" date="2024-08" db="EMBL/GenBank/DDBJ databases">
        <title>Gnathostoma spinigerum genome.</title>
        <authorList>
            <person name="Gonzalez-Bertolin B."/>
            <person name="Monzon S."/>
            <person name="Zaballos A."/>
            <person name="Jimenez P."/>
            <person name="Dekumyoy P."/>
            <person name="Varona S."/>
            <person name="Cuesta I."/>
            <person name="Sumanam S."/>
            <person name="Adisakwattana P."/>
            <person name="Gasser R.B."/>
            <person name="Hernandez-Gonzalez A."/>
            <person name="Young N.D."/>
            <person name="Perteguer M.J."/>
        </authorList>
    </citation>
    <scope>NUCLEOTIDE SEQUENCE [LARGE SCALE GENOMIC DNA]</scope>
    <source>
        <strain evidence="2">AL3</strain>
        <tissue evidence="2">Liver</tissue>
    </source>
</reference>
<dbReference type="AlphaFoldDB" id="A0ABD6E1N1"/>